<sequence>MGQCSPGFTNRVNYTITRFNMPQNMDELIAEVRFNLVDRIANIIAEKNPQGIHVHNRVIEVARDAGFGVWPINTDYAYSNTGSSNLSDAQILARLKAGFANHFQLFSLVNLLRDELQALMATHGYDGKRELENDYKQEEYQKFCECLNLFIPIPKGELFEIEDSSGQVININWQNVKHQLLKKLRDEYYVTLSEAEEALLDGLLLDENRAVDVTTLSTLISNGYELVQFLVQFLEFFNAWCMEKKAVFVSAILYGKSSNAQKELLAILHNEAPQLTALLKKEPSLQAIYFAIAIAEKDVVAVRAYVEQGVDINAALPLLFSQAHKSDTLYWLHEHQHLLKTMTVVGMNIAIDEGKYQGQTIAETLTSTKKGRQLLLENSTLQTLLTETTMGNRLAELLNQAETERGNVSTQAGFFKKSSSLANELVQYIVYEDFTKSQALLKANPSSLETLLKEKVTVIDYSRRKAKQKTAFQAALCAMDDELCAMLAKYMPEEEMACQYQEIFREGHEKYYQEQTSFDFSQIVETISQSSDTDIQKAISLEIPNDTLLWRNLERFRVDFTKRSFQEAVFNPQHLINAFELYDSQYDDWSWNQKNLFWRQVIGYVQRFLPANIAMDFAQGLYGRVENKEKPARSVKFKYGKGSIFPLAFDSFSGLGYEYAIGPLSRRPRGPLGAAPARFLTSFSKLMSSKNIGLGRIIQPEVGQHHQRWCLIQ</sequence>
<dbReference type="EMBL" id="JNCF01000028">
    <property type="protein sequence ID" value="KGP63037.1"/>
    <property type="molecule type" value="Genomic_DNA"/>
</dbReference>
<reference evidence="1 2" key="1">
    <citation type="submission" date="2014-05" db="EMBL/GenBank/DDBJ databases">
        <authorList>
            <person name="Rizzardi K."/>
            <person name="Winiecka-Krusnell J."/>
            <person name="Ramliden M."/>
            <person name="Alm E."/>
            <person name="Andersson S."/>
            <person name="Byfors S."/>
        </authorList>
    </citation>
    <scope>NUCLEOTIDE SEQUENCE [LARGE SCALE GENOMIC DNA]</scope>
    <source>
        <strain evidence="1 2">LEGN</strain>
    </source>
</reference>
<dbReference type="AlphaFoldDB" id="A0A0A2SQK2"/>
<organism evidence="1 2">
    <name type="scientific">Legionella norrlandica</name>
    <dbReference type="NCBI Taxonomy" id="1498499"/>
    <lineage>
        <taxon>Bacteria</taxon>
        <taxon>Pseudomonadati</taxon>
        <taxon>Pseudomonadota</taxon>
        <taxon>Gammaproteobacteria</taxon>
        <taxon>Legionellales</taxon>
        <taxon>Legionellaceae</taxon>
        <taxon>Legionella</taxon>
    </lineage>
</organism>
<accession>A0A0A2SQK2</accession>
<gene>
    <name evidence="1" type="ORF">EP47_00635</name>
</gene>
<keyword evidence="2" id="KW-1185">Reference proteome</keyword>
<proteinExistence type="predicted"/>
<name>A0A0A2SQK2_9GAMM</name>
<dbReference type="STRING" id="1498499.EP47_00635"/>
<dbReference type="Proteomes" id="UP000054422">
    <property type="component" value="Unassembled WGS sequence"/>
</dbReference>
<evidence type="ECO:0000313" key="2">
    <source>
        <dbReference type="Proteomes" id="UP000054422"/>
    </source>
</evidence>
<evidence type="ECO:0000313" key="1">
    <source>
        <dbReference type="EMBL" id="KGP63037.1"/>
    </source>
</evidence>
<comment type="caution">
    <text evidence="1">The sequence shown here is derived from an EMBL/GenBank/DDBJ whole genome shotgun (WGS) entry which is preliminary data.</text>
</comment>
<protein>
    <submittedName>
        <fullName evidence="1">Uncharacterized protein</fullName>
    </submittedName>
</protein>